<protein>
    <submittedName>
        <fullName evidence="1">Uncharacterized protein</fullName>
    </submittedName>
</protein>
<gene>
    <name evidence="1" type="ORF">K488DRAFT_74344</name>
</gene>
<proteinExistence type="predicted"/>
<reference evidence="1" key="2">
    <citation type="journal article" date="2022" name="New Phytol.">
        <title>Evolutionary transition to the ectomycorrhizal habit in the genomes of a hyperdiverse lineage of mushroom-forming fungi.</title>
        <authorList>
            <person name="Looney B."/>
            <person name="Miyauchi S."/>
            <person name="Morin E."/>
            <person name="Drula E."/>
            <person name="Courty P.E."/>
            <person name="Kohler A."/>
            <person name="Kuo A."/>
            <person name="LaButti K."/>
            <person name="Pangilinan J."/>
            <person name="Lipzen A."/>
            <person name="Riley R."/>
            <person name="Andreopoulos W."/>
            <person name="He G."/>
            <person name="Johnson J."/>
            <person name="Nolan M."/>
            <person name="Tritt A."/>
            <person name="Barry K.W."/>
            <person name="Grigoriev I.V."/>
            <person name="Nagy L.G."/>
            <person name="Hibbett D."/>
            <person name="Henrissat B."/>
            <person name="Matheny P.B."/>
            <person name="Labbe J."/>
            <person name="Martin F.M."/>
        </authorList>
    </citation>
    <scope>NUCLEOTIDE SEQUENCE</scope>
    <source>
        <strain evidence="1">EC-137</strain>
    </source>
</reference>
<comment type="caution">
    <text evidence="1">The sequence shown here is derived from an EMBL/GenBank/DDBJ whole genome shotgun (WGS) entry which is preliminary data.</text>
</comment>
<reference evidence="1" key="1">
    <citation type="submission" date="2021-02" db="EMBL/GenBank/DDBJ databases">
        <authorList>
            <consortium name="DOE Joint Genome Institute"/>
            <person name="Ahrendt S."/>
            <person name="Looney B.P."/>
            <person name="Miyauchi S."/>
            <person name="Morin E."/>
            <person name="Drula E."/>
            <person name="Courty P.E."/>
            <person name="Chicoki N."/>
            <person name="Fauchery L."/>
            <person name="Kohler A."/>
            <person name="Kuo A."/>
            <person name="Labutti K."/>
            <person name="Pangilinan J."/>
            <person name="Lipzen A."/>
            <person name="Riley R."/>
            <person name="Andreopoulos W."/>
            <person name="He G."/>
            <person name="Johnson J."/>
            <person name="Barry K.W."/>
            <person name="Grigoriev I.V."/>
            <person name="Nagy L."/>
            <person name="Hibbett D."/>
            <person name="Henrissat B."/>
            <person name="Matheny P.B."/>
            <person name="Labbe J."/>
            <person name="Martin F."/>
        </authorList>
    </citation>
    <scope>NUCLEOTIDE SEQUENCE</scope>
    <source>
        <strain evidence="1">EC-137</strain>
    </source>
</reference>
<keyword evidence="2" id="KW-1185">Reference proteome</keyword>
<dbReference type="Proteomes" id="UP000814128">
    <property type="component" value="Unassembled WGS sequence"/>
</dbReference>
<accession>A0ACB8Q7V2</accession>
<organism evidence="1 2">
    <name type="scientific">Vararia minispora EC-137</name>
    <dbReference type="NCBI Taxonomy" id="1314806"/>
    <lineage>
        <taxon>Eukaryota</taxon>
        <taxon>Fungi</taxon>
        <taxon>Dikarya</taxon>
        <taxon>Basidiomycota</taxon>
        <taxon>Agaricomycotina</taxon>
        <taxon>Agaricomycetes</taxon>
        <taxon>Russulales</taxon>
        <taxon>Lachnocladiaceae</taxon>
        <taxon>Vararia</taxon>
    </lineage>
</organism>
<evidence type="ECO:0000313" key="2">
    <source>
        <dbReference type="Proteomes" id="UP000814128"/>
    </source>
</evidence>
<name>A0ACB8Q7V2_9AGAM</name>
<dbReference type="EMBL" id="MU273855">
    <property type="protein sequence ID" value="KAI0027693.1"/>
    <property type="molecule type" value="Genomic_DNA"/>
</dbReference>
<feature type="non-terminal residue" evidence="1">
    <location>
        <position position="1200"/>
    </location>
</feature>
<evidence type="ECO:0000313" key="1">
    <source>
        <dbReference type="EMBL" id="KAI0027693.1"/>
    </source>
</evidence>
<sequence>MSQRASKAKAIAARKAEQEKKTELDAAQKEKGAASANDLLKERREEEDRMEKEREKALICIVRVDIDDDAKPVVIERNRVNTRGLIPSHVRNLMMSMEGGQVLDTKYPLRVMAMKTAIDLDLEKLPKKLKGATDSAPLVKWDAKVCQEHPPSILAGGHRRQAALNLIRREAGRMSGDDLSAEDQGKLEAWMENYKVWHAEIYDEANPRDPQAFEQPDEGMRGLLKLLRERVSRDLDAGKVQYGDLQTIASDSSEVHKRPALKEVWKSGWTTEWVLELAVTFPSLVDTAMTHPNQMKDAFWKRNGRLLIELFRNEMSCVRRIFAKSQDEWTVADVFAAYTTMKAEEKEQEEWDKEFEAWKRANNVQQRKNETTEERKARREKEGKYKAEHPRPDRTEGAEKWTTITKGYRQEPAPKDFLPIMADGQVEQILSEAFTETFGTSSTGSSRRNDLEAFQYGTWQLDERGGEGGVTPALLIYCDNVREGISRVWGTDDKPKKIKGFTPDEVEAAYQSMTCRLAIWACDCVEDGSFMGLACQNMLEFWTHLLDEVPHAMSQHRDAKRPSPMMWPVLSGMSFTVSPLSSGLLTGQPSALATAIVMLEPGILIDKLHRRDGWRDFSNGLYEWTNFTREQSEKAARSRRTTDNIFRRICLFLMRSRHPHLLLLEHRILTVGGPFLDVYDSKSGLADFMEYINEYDPNDLVCRVMGWPVCDAAAIAKGKKIAAEVDLYLRSWAHVLGEAGKAARSKAKTDRTAERGNARAIAAAHSQRPITDDHKADYPAAHVALATSMPIGASGDAAQSAERRAKSFAFEAWRSMIWSRRVYASPDVQIFRSNLESLLRDVFADETLQLWERDLHARWDLGAIEELGGIAPFDFKDSYHVLLQRVEEAARIAETQTSLSVLYSSMISHDLMYVIGRKPTAGQGSSKPVANDEKSLAELAARVYSRGKQVEEPRYIECIDAADNLINLLRINSRVKDFRQVSSSRSVGVDCDILPPLALPRPRTTAVFDPDITNSSEEATVELGHLSALLRAQYARSRALSQLNSRITDLETELTAVEASVKEGDTDAEILLPDLKRSAMFAKKAKKAFTQRDYSSELLECLKYSVLVLLALDEHLDQGGGIARTIRAALKQSERKLRKEATKADLDGAGTRKRVAAEEGTKRPSSEGEDDRSSDDGFAFDATKLLPRKGKQRVIESEDD</sequence>